<accession>L8X635</accession>
<sequence length="140" mass="15952">MPFSDLRYLCYRRKGAQQVARVSGVKVANAPSRLGQLGWMLLLGPLPNCPVLAKEFQAWDRANQHTIQRVVKSRCAQNRLIAGIVWHPWADPLLPHPPKNFDIKTSMVSRNPPASKRTFDQAEWEAKLKEAQVSKEYVPH</sequence>
<protein>
    <submittedName>
        <fullName evidence="1">Uncharacterized protein</fullName>
    </submittedName>
</protein>
<reference evidence="1 2" key="1">
    <citation type="journal article" date="2013" name="Nat. Commun.">
        <title>The evolution and pathogenic mechanisms of the rice sheath blight pathogen.</title>
        <authorList>
            <person name="Zheng A."/>
            <person name="Lin R."/>
            <person name="Xu L."/>
            <person name="Qin P."/>
            <person name="Tang C."/>
            <person name="Ai P."/>
            <person name="Zhang D."/>
            <person name="Liu Y."/>
            <person name="Sun Z."/>
            <person name="Feng H."/>
            <person name="Wang Y."/>
            <person name="Chen Y."/>
            <person name="Liang X."/>
            <person name="Fu R."/>
            <person name="Li Q."/>
            <person name="Zhang J."/>
            <person name="Yu X."/>
            <person name="Xie Z."/>
            <person name="Ding L."/>
            <person name="Guan P."/>
            <person name="Tang J."/>
            <person name="Liang Y."/>
            <person name="Wang S."/>
            <person name="Deng Q."/>
            <person name="Li S."/>
            <person name="Zhu J."/>
            <person name="Wang L."/>
            <person name="Liu H."/>
            <person name="Li P."/>
        </authorList>
    </citation>
    <scope>NUCLEOTIDE SEQUENCE [LARGE SCALE GENOMIC DNA]</scope>
    <source>
        <strain evidence="2">AG-1 IA</strain>
    </source>
</reference>
<proteinExistence type="predicted"/>
<evidence type="ECO:0000313" key="2">
    <source>
        <dbReference type="Proteomes" id="UP000011668"/>
    </source>
</evidence>
<comment type="caution">
    <text evidence="1">The sequence shown here is derived from an EMBL/GenBank/DDBJ whole genome shotgun (WGS) entry which is preliminary data.</text>
</comment>
<dbReference type="EMBL" id="AFRT01000293">
    <property type="protein sequence ID" value="ELU44562.1"/>
    <property type="molecule type" value="Genomic_DNA"/>
</dbReference>
<organism evidence="1 2">
    <name type="scientific">Thanatephorus cucumeris (strain AG1-IA)</name>
    <name type="common">Rice sheath blight fungus</name>
    <name type="synonym">Rhizoctonia solani</name>
    <dbReference type="NCBI Taxonomy" id="983506"/>
    <lineage>
        <taxon>Eukaryota</taxon>
        <taxon>Fungi</taxon>
        <taxon>Dikarya</taxon>
        <taxon>Basidiomycota</taxon>
        <taxon>Agaricomycotina</taxon>
        <taxon>Agaricomycetes</taxon>
        <taxon>Cantharellales</taxon>
        <taxon>Ceratobasidiaceae</taxon>
        <taxon>Rhizoctonia</taxon>
        <taxon>Rhizoctonia solani AG-1</taxon>
    </lineage>
</organism>
<name>L8X635_THACA</name>
<gene>
    <name evidence="1" type="ORF">AG1IA_01422</name>
</gene>
<dbReference type="OrthoDB" id="2415936at2759"/>
<dbReference type="HOGENOM" id="CLU_1836486_0_0_1"/>
<evidence type="ECO:0000313" key="1">
    <source>
        <dbReference type="EMBL" id="ELU44562.1"/>
    </source>
</evidence>
<dbReference type="Proteomes" id="UP000011668">
    <property type="component" value="Unassembled WGS sequence"/>
</dbReference>
<dbReference type="AlphaFoldDB" id="L8X635"/>
<keyword evidence="2" id="KW-1185">Reference proteome</keyword>